<feature type="signal peptide" evidence="2">
    <location>
        <begin position="1"/>
        <end position="23"/>
    </location>
</feature>
<evidence type="ECO:0000313" key="4">
    <source>
        <dbReference type="Proteomes" id="UP000694547"/>
    </source>
</evidence>
<keyword evidence="4" id="KW-1185">Reference proteome</keyword>
<protein>
    <submittedName>
        <fullName evidence="3">Sel-1 suppressor of lin-12-like 2 (C. elegans)</fullName>
    </submittedName>
</protein>
<sequence length="94" mass="10969">MKPMALLVEILIIIEVTTKNTEAERHNKKQKEMNVTTQVSVSKVKQFLSNLLEQGKSSKITNKRENPLEKKKNQHKLKIKGIQNKDLLKRNQNY</sequence>
<organism evidence="3 4">
    <name type="scientific">Peromyscus maniculatus bairdii</name>
    <name type="common">Prairie deer mouse</name>
    <dbReference type="NCBI Taxonomy" id="230844"/>
    <lineage>
        <taxon>Eukaryota</taxon>
        <taxon>Metazoa</taxon>
        <taxon>Chordata</taxon>
        <taxon>Craniata</taxon>
        <taxon>Vertebrata</taxon>
        <taxon>Euteleostomi</taxon>
        <taxon>Mammalia</taxon>
        <taxon>Eutheria</taxon>
        <taxon>Euarchontoglires</taxon>
        <taxon>Glires</taxon>
        <taxon>Rodentia</taxon>
        <taxon>Myomorpha</taxon>
        <taxon>Muroidea</taxon>
        <taxon>Cricetidae</taxon>
        <taxon>Neotominae</taxon>
        <taxon>Peromyscus</taxon>
    </lineage>
</organism>
<dbReference type="Ensembl" id="ENSPEMT00000041905.1">
    <property type="protein sequence ID" value="ENSPEMP00000030818.1"/>
    <property type="gene ID" value="ENSPEMG00000019169.2"/>
</dbReference>
<evidence type="ECO:0000256" key="1">
    <source>
        <dbReference type="SAM" id="MobiDB-lite"/>
    </source>
</evidence>
<gene>
    <name evidence="3" type="primary">Sel1l2</name>
</gene>
<accession>A0A8C8UKT5</accession>
<evidence type="ECO:0000256" key="2">
    <source>
        <dbReference type="SAM" id="SignalP"/>
    </source>
</evidence>
<reference evidence="3" key="3">
    <citation type="submission" date="2025-09" db="UniProtKB">
        <authorList>
            <consortium name="Ensembl"/>
        </authorList>
    </citation>
    <scope>IDENTIFICATION</scope>
</reference>
<feature type="chain" id="PRO_5034140036" evidence="2">
    <location>
        <begin position="24"/>
        <end position="94"/>
    </location>
</feature>
<name>A0A8C8UKT5_PERMB</name>
<dbReference type="GeneTree" id="ENSGT00940000161298"/>
<reference evidence="3 4" key="1">
    <citation type="submission" date="2018-10" db="EMBL/GenBank/DDBJ databases">
        <title>Improved assembly of the deer mouse Peromyscus maniculatus genome.</title>
        <authorList>
            <person name="Lassance J.-M."/>
            <person name="Hoekstra H.E."/>
        </authorList>
    </citation>
    <scope>NUCLEOTIDE SEQUENCE [LARGE SCALE GENOMIC DNA]</scope>
</reference>
<feature type="compositionally biased region" description="Basic and acidic residues" evidence="1">
    <location>
        <begin position="62"/>
        <end position="71"/>
    </location>
</feature>
<reference evidence="3" key="2">
    <citation type="submission" date="2025-08" db="UniProtKB">
        <authorList>
            <consortium name="Ensembl"/>
        </authorList>
    </citation>
    <scope>IDENTIFICATION</scope>
</reference>
<evidence type="ECO:0000313" key="3">
    <source>
        <dbReference type="Ensembl" id="ENSPEMP00000030818.1"/>
    </source>
</evidence>
<proteinExistence type="predicted"/>
<feature type="region of interest" description="Disordered" evidence="1">
    <location>
        <begin position="55"/>
        <end position="94"/>
    </location>
</feature>
<dbReference type="Proteomes" id="UP000694547">
    <property type="component" value="Chromosome 4"/>
</dbReference>
<dbReference type="AlphaFoldDB" id="A0A8C8UKT5"/>
<keyword evidence="2" id="KW-0732">Signal</keyword>